<dbReference type="EMBL" id="MKQR01000007">
    <property type="protein sequence ID" value="OLR94583.1"/>
    <property type="molecule type" value="Genomic_DNA"/>
</dbReference>
<dbReference type="RefSeq" id="WP_075973960.1">
    <property type="nucleotide sequence ID" value="NZ_MKQR01000007.1"/>
</dbReference>
<keyword evidence="2" id="KW-1185">Reference proteome</keyword>
<organism evidence="1 2">
    <name type="scientific">Actinokineospora bangkokensis</name>
    <dbReference type="NCBI Taxonomy" id="1193682"/>
    <lineage>
        <taxon>Bacteria</taxon>
        <taxon>Bacillati</taxon>
        <taxon>Actinomycetota</taxon>
        <taxon>Actinomycetes</taxon>
        <taxon>Pseudonocardiales</taxon>
        <taxon>Pseudonocardiaceae</taxon>
        <taxon>Actinokineospora</taxon>
    </lineage>
</organism>
<name>A0A1Q9LRE9_9PSEU</name>
<proteinExistence type="predicted"/>
<reference evidence="1 2" key="1">
    <citation type="submission" date="2016-10" db="EMBL/GenBank/DDBJ databases">
        <title>The Draft Genome Sequence of Actinokineospora bangkokensis 44EHWT reveals the biosynthetic pathway of antifungal compounds Thailandins with unusual extender unit butylmalonyl-CoA.</title>
        <authorList>
            <person name="Greule A."/>
            <person name="Intra B."/>
            <person name="Flemming S."/>
            <person name="Rommel M.G."/>
            <person name="Panbangred W."/>
            <person name="Bechthold A."/>
        </authorList>
    </citation>
    <scope>NUCLEOTIDE SEQUENCE [LARGE SCALE GENOMIC DNA]</scope>
    <source>
        <strain evidence="1 2">44EHW</strain>
    </source>
</reference>
<dbReference type="Proteomes" id="UP000186040">
    <property type="component" value="Unassembled WGS sequence"/>
</dbReference>
<dbReference type="OrthoDB" id="9950308at2"/>
<comment type="caution">
    <text evidence="1">The sequence shown here is derived from an EMBL/GenBank/DDBJ whole genome shotgun (WGS) entry which is preliminary data.</text>
</comment>
<accession>A0A1Q9LRE9</accession>
<dbReference type="AlphaFoldDB" id="A0A1Q9LRE9"/>
<protein>
    <submittedName>
        <fullName evidence="1">Uncharacterized protein</fullName>
    </submittedName>
</protein>
<gene>
    <name evidence="1" type="ORF">BJP25_12665</name>
</gene>
<evidence type="ECO:0000313" key="1">
    <source>
        <dbReference type="EMBL" id="OLR94583.1"/>
    </source>
</evidence>
<sequence>MDDSVRALRAQYGGTLPGPVEALPAPHRRDLAAVLDQARSRQQRELQESTDASLAALPKPLRALIRKALGL</sequence>
<evidence type="ECO:0000313" key="2">
    <source>
        <dbReference type="Proteomes" id="UP000186040"/>
    </source>
</evidence>